<feature type="region of interest" description="Disordered" evidence="1">
    <location>
        <begin position="202"/>
        <end position="249"/>
    </location>
</feature>
<comment type="caution">
    <text evidence="3">The sequence shown here is derived from an EMBL/GenBank/DDBJ whole genome shotgun (WGS) entry which is preliminary data.</text>
</comment>
<feature type="domain" description="PKD/Chitinase" evidence="2">
    <location>
        <begin position="31"/>
        <end position="116"/>
    </location>
</feature>
<gene>
    <name evidence="3" type="ORF">GCM10009019_19120</name>
</gene>
<feature type="domain" description="PKD/Chitinase" evidence="2">
    <location>
        <begin position="125"/>
        <end position="209"/>
    </location>
</feature>
<protein>
    <recommendedName>
        <fullName evidence="2">PKD/Chitinase domain-containing protein</fullName>
    </recommendedName>
</protein>
<feature type="compositionally biased region" description="Low complexity" evidence="1">
    <location>
        <begin position="216"/>
        <end position="241"/>
    </location>
</feature>
<dbReference type="Proteomes" id="UP001500194">
    <property type="component" value="Unassembled WGS sequence"/>
</dbReference>
<evidence type="ECO:0000259" key="2">
    <source>
        <dbReference type="SMART" id="SM00089"/>
    </source>
</evidence>
<dbReference type="AlphaFoldDB" id="A0AAV3T3A7"/>
<dbReference type="SUPFAM" id="SSF49299">
    <property type="entry name" value="PKD domain"/>
    <property type="match status" value="1"/>
</dbReference>
<proteinExistence type="predicted"/>
<accession>A0AAV3T3A7</accession>
<dbReference type="Gene3D" id="2.60.40.10">
    <property type="entry name" value="Immunoglobulins"/>
    <property type="match status" value="2"/>
</dbReference>
<dbReference type="SMART" id="SM00089">
    <property type="entry name" value="PKD"/>
    <property type="match status" value="2"/>
</dbReference>
<organism evidence="3 4">
    <name type="scientific">Salarchaeum japonicum</name>
    <dbReference type="NCBI Taxonomy" id="555573"/>
    <lineage>
        <taxon>Archaea</taxon>
        <taxon>Methanobacteriati</taxon>
        <taxon>Methanobacteriota</taxon>
        <taxon>Stenosarchaea group</taxon>
        <taxon>Halobacteria</taxon>
        <taxon>Halobacteriales</taxon>
        <taxon>Halobacteriaceae</taxon>
    </lineage>
</organism>
<feature type="compositionally biased region" description="Polar residues" evidence="1">
    <location>
        <begin position="205"/>
        <end position="215"/>
    </location>
</feature>
<evidence type="ECO:0000256" key="1">
    <source>
        <dbReference type="SAM" id="MobiDB-lite"/>
    </source>
</evidence>
<evidence type="ECO:0000313" key="4">
    <source>
        <dbReference type="Proteomes" id="UP001500194"/>
    </source>
</evidence>
<keyword evidence="4" id="KW-1185">Reference proteome</keyword>
<dbReference type="Pfam" id="PF18911">
    <property type="entry name" value="PKD_4"/>
    <property type="match status" value="1"/>
</dbReference>
<evidence type="ECO:0000313" key="3">
    <source>
        <dbReference type="EMBL" id="GAA0655516.1"/>
    </source>
</evidence>
<reference evidence="3 4" key="1">
    <citation type="journal article" date="2019" name="Int. J. Syst. Evol. Microbiol.">
        <title>The Global Catalogue of Microorganisms (GCM) 10K type strain sequencing project: providing services to taxonomists for standard genome sequencing and annotation.</title>
        <authorList>
            <consortium name="The Broad Institute Genomics Platform"/>
            <consortium name="The Broad Institute Genome Sequencing Center for Infectious Disease"/>
            <person name="Wu L."/>
            <person name="Ma J."/>
        </authorList>
    </citation>
    <scope>NUCLEOTIDE SEQUENCE [LARGE SCALE GENOMIC DNA]</scope>
    <source>
        <strain evidence="3 4">JCM 16327</strain>
    </source>
</reference>
<dbReference type="InterPro" id="IPR000601">
    <property type="entry name" value="PKD_dom"/>
</dbReference>
<dbReference type="InterPro" id="IPR013783">
    <property type="entry name" value="Ig-like_fold"/>
</dbReference>
<dbReference type="EMBL" id="BAAADU010000002">
    <property type="protein sequence ID" value="GAA0655516.1"/>
    <property type="molecule type" value="Genomic_DNA"/>
</dbReference>
<name>A0AAV3T3A7_9EURY</name>
<dbReference type="InterPro" id="IPR035986">
    <property type="entry name" value="PKD_dom_sf"/>
</dbReference>
<sequence length="1101" mass="122600">MRKYLVVVLILALLPTAVAADGNERPLAEAGLDQTATRGAPVYLDATGSHDPDGELTETTWTIRHPNGTTRTPDCATCPRTTFTPQTTGTYAVTVRVTDDDGATASDTLYVTVEPGDPPTATLDGPDATPTGDAATYRVAATAGTAPLATISWYVDGTRVRTTALDAAEDADTLTHYFDQPGDHTVHVRVTDDDDTHATARTHTSAFTTPAEPTNTPDAPDDGANPTTAPPTTDTPADTTPLLRGPRVVTGEQPLTAPYRVTDRPADATTRLYVDDTLRHRGHTATLTLAPGVHDISATTDATPVRFPDNTTTVIADPAPTALIHDVQTGPGLTVTASATDALHNLDTLTISLDGTPIHHRARTDLDHIKHTHTTLRTTYRHPTLSPGNHTLTITATDTRNQTTTATKTISAPRPPEIISANFVGRDDRTAYDHRLSPQNYIAHHITKIALNGATPADVTIQSEPSSEETFRITTPPYDRTREYDATTDTLILHDYWAVDIPRQAHIGTRVLWNGQLGSELSLGEFRAYPSDPVIRYTIDDNGMYPYFHQRGMVINASRTFDPDDETLEFEWKGSGAVKKVSPRIAKAESLSRLTLVVRDGNGGVSRQTYSFTNGYVPPIGEITEVSSGPYQWNDSVQFRVSSSAERLLKNRYERNLQVGIRILGEGRVLSWDKSYPLVYEGSRQGSAVQFSGVVSIPAKEFVDGNPSVELFNEQGGDWNAVSEVLPDVWGLQQGPPEVVNESVIGAEYLVERPTYTTQVVRSEQKKNELLGSGYEITSAEQVGMRHTVEERRLVAPAQYETEYKTFSQQGYLEAFLSVNDAWREGASSTTLEERSVTEYEWRDSRSGSGQFTGETRRVLIDDADYKTYRQYRYDRRVQRTGTKTVTRYRMGRVPYEVTEQVRRCNDFFGCYWATVTETRWKTVQEPYQTTVSYTYWTTETETYWGLSKRSWDHEFTGQTSRVKVQNARYGTEYRYSYERTYTERVTTYTATRQVQTSDPTYEWVPVESTSDILDAASIAADPTQRISESDPITAWTMQKRTGTQTEWVDTPVREEIVAKTRLTVRQTLKVPYVRELSWEVVERKVVNTTTRTVNGYEPAE</sequence>
<dbReference type="InterPro" id="IPR022409">
    <property type="entry name" value="PKD/Chitinase_dom"/>
</dbReference>